<dbReference type="SUPFAM" id="SSF51366">
    <property type="entry name" value="Ribulose-phoshate binding barrel"/>
    <property type="match status" value="1"/>
</dbReference>
<dbReference type="UniPathway" id="UPA00031">
    <property type="reaction ID" value="UER00009"/>
</dbReference>
<evidence type="ECO:0000256" key="8">
    <source>
        <dbReference type="ARBA" id="ARBA00023102"/>
    </source>
</evidence>
<evidence type="ECO:0000256" key="2">
    <source>
        <dbReference type="ARBA" id="ARBA00004496"/>
    </source>
</evidence>
<organism evidence="11 12">
    <name type="scientific">Vibrio qinghaiensis</name>
    <dbReference type="NCBI Taxonomy" id="2025808"/>
    <lineage>
        <taxon>Bacteria</taxon>
        <taxon>Pseudomonadati</taxon>
        <taxon>Pseudomonadota</taxon>
        <taxon>Gammaproteobacteria</taxon>
        <taxon>Vibrionales</taxon>
        <taxon>Vibrionaceae</taxon>
        <taxon>Vibrio</taxon>
    </lineage>
</organism>
<proteinExistence type="inferred from homology"/>
<evidence type="ECO:0000256" key="9">
    <source>
        <dbReference type="ARBA" id="ARBA00023235"/>
    </source>
</evidence>
<comment type="pathway">
    <text evidence="3">Amino-acid biosynthesis; L-histidine biosynthesis; L-histidine from 5-phospho-alpha-D-ribose 1-diphosphate: step 4/9.</text>
</comment>
<dbReference type="GO" id="GO:0000105">
    <property type="term" value="P:L-histidine biosynthetic process"/>
    <property type="evidence" value="ECO:0007669"/>
    <property type="project" value="UniProtKB-UniPathway"/>
</dbReference>
<dbReference type="EC" id="5.3.1.16" evidence="5"/>
<dbReference type="KEGG" id="vqi:CCZ37_18220"/>
<dbReference type="GO" id="GO:0000162">
    <property type="term" value="P:L-tryptophan biosynthetic process"/>
    <property type="evidence" value="ECO:0007669"/>
    <property type="project" value="TreeGrafter"/>
</dbReference>
<dbReference type="InterPro" id="IPR006062">
    <property type="entry name" value="His_biosynth"/>
</dbReference>
<keyword evidence="12" id="KW-1185">Reference proteome</keyword>
<dbReference type="Gene3D" id="3.20.20.70">
    <property type="entry name" value="Aldolase class I"/>
    <property type="match status" value="1"/>
</dbReference>
<comment type="similarity">
    <text evidence="4 10">Belongs to the HisA/HisF family.</text>
</comment>
<dbReference type="GO" id="GO:0003949">
    <property type="term" value="F:1-(5-phosphoribosyl)-5-[(5-phosphoribosylamino)methylideneamino]imidazole-4-carboxamide isomerase activity"/>
    <property type="evidence" value="ECO:0007669"/>
    <property type="project" value="UniProtKB-EC"/>
</dbReference>
<dbReference type="Pfam" id="PF00977">
    <property type="entry name" value="His_biosynth"/>
    <property type="match status" value="1"/>
</dbReference>
<evidence type="ECO:0000256" key="5">
    <source>
        <dbReference type="ARBA" id="ARBA00012550"/>
    </source>
</evidence>
<dbReference type="InterPro" id="IPR013785">
    <property type="entry name" value="Aldolase_TIM"/>
</dbReference>
<evidence type="ECO:0000256" key="7">
    <source>
        <dbReference type="ARBA" id="ARBA00022605"/>
    </source>
</evidence>
<evidence type="ECO:0000256" key="4">
    <source>
        <dbReference type="ARBA" id="ARBA00009667"/>
    </source>
</evidence>
<evidence type="ECO:0000313" key="11">
    <source>
        <dbReference type="EMBL" id="ASU24378.1"/>
    </source>
</evidence>
<keyword evidence="8 10" id="KW-0368">Histidine biosynthesis</keyword>
<dbReference type="RefSeq" id="WP_094501963.1">
    <property type="nucleotide sequence ID" value="NZ_CAWNHI010000002.1"/>
</dbReference>
<keyword evidence="9 11" id="KW-0413">Isomerase</keyword>
<evidence type="ECO:0000256" key="1">
    <source>
        <dbReference type="ARBA" id="ARBA00000901"/>
    </source>
</evidence>
<name>A0A223N3M4_9VIBR</name>
<accession>A0A223N3M4</accession>
<dbReference type="AlphaFoldDB" id="A0A223N3M4"/>
<protein>
    <recommendedName>
        <fullName evidence="5">1-(5-phosphoribosyl)-5-[(5-phosphoribosylamino)methylideneamino]imidazole-4-carboxamideisomerase</fullName>
        <ecNumber evidence="5">5.3.1.16</ecNumber>
    </recommendedName>
</protein>
<keyword evidence="7 10" id="KW-0028">Amino-acid biosynthesis</keyword>
<gene>
    <name evidence="11" type="ORF">CCZ37_18220</name>
</gene>
<dbReference type="PANTHER" id="PTHR43090">
    <property type="entry name" value="1-(5-PHOSPHORIBOSYL)-5-[(5-PHOSPHORIBOSYLAMINO)METHYLIDENEAMINO] IMIDAZOLE-4-CARBOXAMIDE ISOMERASE"/>
    <property type="match status" value="1"/>
</dbReference>
<evidence type="ECO:0000313" key="12">
    <source>
        <dbReference type="Proteomes" id="UP000215148"/>
    </source>
</evidence>
<evidence type="ECO:0000256" key="10">
    <source>
        <dbReference type="RuleBase" id="RU003657"/>
    </source>
</evidence>
<dbReference type="PANTHER" id="PTHR43090:SF2">
    <property type="entry name" value="1-(5-PHOSPHORIBOSYL)-5-[(5-PHOSPHORIBOSYLAMINO)METHYLIDENEAMINO] IMIDAZOLE-4-CARBOXAMIDE ISOMERASE"/>
    <property type="match status" value="1"/>
</dbReference>
<dbReference type="Proteomes" id="UP000215148">
    <property type="component" value="Chromosome 2"/>
</dbReference>
<dbReference type="InterPro" id="IPR023016">
    <property type="entry name" value="HisA/PriA"/>
</dbReference>
<keyword evidence="6" id="KW-0963">Cytoplasm</keyword>
<dbReference type="CDD" id="cd04732">
    <property type="entry name" value="HisA"/>
    <property type="match status" value="1"/>
</dbReference>
<dbReference type="InterPro" id="IPR011060">
    <property type="entry name" value="RibuloseP-bd_barrel"/>
</dbReference>
<comment type="subcellular location">
    <subcellularLocation>
        <location evidence="2">Cytoplasm</location>
    </subcellularLocation>
</comment>
<evidence type="ECO:0000256" key="6">
    <source>
        <dbReference type="ARBA" id="ARBA00022490"/>
    </source>
</evidence>
<comment type="catalytic activity">
    <reaction evidence="1">
        <text>1-(5-phospho-beta-D-ribosyl)-5-[(5-phospho-beta-D-ribosylamino)methylideneamino]imidazole-4-carboxamide = 5-[(5-phospho-1-deoxy-D-ribulos-1-ylimino)methylamino]-1-(5-phospho-beta-D-ribosyl)imidazole-4-carboxamide</text>
        <dbReference type="Rhea" id="RHEA:15469"/>
        <dbReference type="ChEBI" id="CHEBI:58435"/>
        <dbReference type="ChEBI" id="CHEBI:58525"/>
        <dbReference type="EC" id="5.3.1.16"/>
    </reaction>
</comment>
<sequence>MLDFNLFPSLDIVEGKALTSRSAIDFTMNKNSIKDIIGDPLDVVDYYFESGAKWVHIVDLDAASGIGNNINLIIKTIKHIDSKMNTQICGGIRSKYNLEKYIDAGCSRVNISSMIFEQPLLCDELFKKHRDKIAVALDVSHKNSKYKLATRGWNKLQGDLWNVIEWLDKSGCPRYVVTDIERGGMMNHPNFTLLEQVIAKTQTPIVSGGGVTSEQDITRLKHLGTEGSVLGQVIHTQRHQLERFIQYAQKLNKNEPVQSRFI</sequence>
<dbReference type="EMBL" id="CP022742">
    <property type="protein sequence ID" value="ASU24378.1"/>
    <property type="molecule type" value="Genomic_DNA"/>
</dbReference>
<evidence type="ECO:0000256" key="3">
    <source>
        <dbReference type="ARBA" id="ARBA00005133"/>
    </source>
</evidence>
<dbReference type="GO" id="GO:0005737">
    <property type="term" value="C:cytoplasm"/>
    <property type="evidence" value="ECO:0007669"/>
    <property type="project" value="UniProtKB-SubCell"/>
</dbReference>
<reference evidence="11 12" key="1">
    <citation type="submission" date="2017-08" db="EMBL/GenBank/DDBJ databases">
        <title>The Vibrio qinghaiensis sp.-Q67 is a luminous bacteria isolated firstly from Qinghai lake, Qinghai province, China, which has been proved to be very sensitive to detect environmental and food pollutants. Therefore, complete genome analysis of V. qinghaiensis sp.-Q67 highlights the potential application of this strain on detection of hazards in the contaminated environments.</title>
        <authorList>
            <person name="Gong L."/>
        </authorList>
    </citation>
    <scope>NUCLEOTIDE SEQUENCE [LARGE SCALE GENOMIC DNA]</scope>
    <source>
        <strain evidence="11 12">Q67</strain>
    </source>
</reference>
<dbReference type="InterPro" id="IPR044524">
    <property type="entry name" value="Isoase_HisA-like"/>
</dbReference>